<dbReference type="PANTHER" id="PTHR43790:SF8">
    <property type="entry name" value="SUGAR ABC TRANSPORTER ATP-BINDING PROTEIN"/>
    <property type="match status" value="1"/>
</dbReference>
<keyword evidence="2 4" id="KW-0067">ATP-binding</keyword>
<dbReference type="Gene3D" id="3.40.50.300">
    <property type="entry name" value="P-loop containing nucleotide triphosphate hydrolases"/>
    <property type="match status" value="1"/>
</dbReference>
<feature type="domain" description="ABC transporter" evidence="3">
    <location>
        <begin position="6"/>
        <end position="247"/>
    </location>
</feature>
<evidence type="ECO:0000256" key="2">
    <source>
        <dbReference type="ARBA" id="ARBA00022840"/>
    </source>
</evidence>
<evidence type="ECO:0000259" key="3">
    <source>
        <dbReference type="PROSITE" id="PS50893"/>
    </source>
</evidence>
<reference evidence="4 5" key="1">
    <citation type="submission" date="2024-06" db="EMBL/GenBank/DDBJ databases">
        <title>Thioclava kandeliae sp. nov. from a rhizosphere soil sample of Kandelia candel in a mangrove.</title>
        <authorList>
            <person name="Mu T."/>
        </authorList>
    </citation>
    <scope>NUCLEOTIDE SEQUENCE [LARGE SCALE GENOMIC DNA]</scope>
    <source>
        <strain evidence="4 5">CPCC 100088</strain>
    </source>
</reference>
<organism evidence="4 5">
    <name type="scientific">Thioclava kandeliae</name>
    <dbReference type="NCBI Taxonomy" id="3070818"/>
    <lineage>
        <taxon>Bacteria</taxon>
        <taxon>Pseudomonadati</taxon>
        <taxon>Pseudomonadota</taxon>
        <taxon>Alphaproteobacteria</taxon>
        <taxon>Rhodobacterales</taxon>
        <taxon>Paracoccaceae</taxon>
        <taxon>Thioclava</taxon>
    </lineage>
</organism>
<dbReference type="PANTHER" id="PTHR43790">
    <property type="entry name" value="CARBOHYDRATE TRANSPORT ATP-BINDING PROTEIN MG119-RELATED"/>
    <property type="match status" value="1"/>
</dbReference>
<dbReference type="InterPro" id="IPR027417">
    <property type="entry name" value="P-loop_NTPase"/>
</dbReference>
<dbReference type="EMBL" id="JAYWLC010000020">
    <property type="protein sequence ID" value="MER5173541.1"/>
    <property type="molecule type" value="Genomic_DNA"/>
</dbReference>
<accession>A0ABV1SLR8</accession>
<dbReference type="SMART" id="SM00382">
    <property type="entry name" value="AAA"/>
    <property type="match status" value="1"/>
</dbReference>
<sequence length="272" mass="29245">MTAPVLEMRKVDKSFGPIDVLHEISLKVHAGEVLCLLGDNGAGKSTLIKTLSGVHQPSSGEMLMDGKPVLFNTPREAQDHGIATVHQFGGTYPLMSVGRNFFMGAEPTKGWGPFRRFDRHVANRIAVEAVQNFGITRITDGDRLVGALSGGERQSLAIARAVHFGARVLILDEPTAALGVKQAAHVLRIVNEAKRRGLAVIFITHQVMHAMAVGDHFAVLIRGAIAADFRKGEKTREEIADLMAGGESMSALEASIEVYQDTHDGHSPQTAG</sequence>
<gene>
    <name evidence="4" type="ORF">VSX56_17380</name>
</gene>
<dbReference type="InterPro" id="IPR003439">
    <property type="entry name" value="ABC_transporter-like_ATP-bd"/>
</dbReference>
<keyword evidence="5" id="KW-1185">Reference proteome</keyword>
<evidence type="ECO:0000256" key="1">
    <source>
        <dbReference type="ARBA" id="ARBA00022741"/>
    </source>
</evidence>
<dbReference type="PROSITE" id="PS50893">
    <property type="entry name" value="ABC_TRANSPORTER_2"/>
    <property type="match status" value="1"/>
</dbReference>
<dbReference type="RefSeq" id="WP_339115223.1">
    <property type="nucleotide sequence ID" value="NZ_JAYWLC010000020.1"/>
</dbReference>
<dbReference type="Pfam" id="PF00005">
    <property type="entry name" value="ABC_tran"/>
    <property type="match status" value="1"/>
</dbReference>
<dbReference type="GO" id="GO:0005524">
    <property type="term" value="F:ATP binding"/>
    <property type="evidence" value="ECO:0007669"/>
    <property type="project" value="UniProtKB-KW"/>
</dbReference>
<evidence type="ECO:0000313" key="4">
    <source>
        <dbReference type="EMBL" id="MER5173541.1"/>
    </source>
</evidence>
<proteinExistence type="predicted"/>
<keyword evidence="1" id="KW-0547">Nucleotide-binding</keyword>
<dbReference type="SUPFAM" id="SSF52540">
    <property type="entry name" value="P-loop containing nucleoside triphosphate hydrolases"/>
    <property type="match status" value="1"/>
</dbReference>
<dbReference type="InterPro" id="IPR050107">
    <property type="entry name" value="ABC_carbohydrate_import_ATPase"/>
</dbReference>
<name>A0ABV1SLR8_9RHOB</name>
<evidence type="ECO:0000313" key="5">
    <source>
        <dbReference type="Proteomes" id="UP001438953"/>
    </source>
</evidence>
<dbReference type="CDD" id="cd03216">
    <property type="entry name" value="ABC_Carb_Monos_I"/>
    <property type="match status" value="1"/>
</dbReference>
<dbReference type="InterPro" id="IPR003593">
    <property type="entry name" value="AAA+_ATPase"/>
</dbReference>
<protein>
    <submittedName>
        <fullName evidence="4">ATP-binding cassette domain-containing protein</fullName>
    </submittedName>
</protein>
<dbReference type="Proteomes" id="UP001438953">
    <property type="component" value="Unassembled WGS sequence"/>
</dbReference>
<comment type="caution">
    <text evidence="4">The sequence shown here is derived from an EMBL/GenBank/DDBJ whole genome shotgun (WGS) entry which is preliminary data.</text>
</comment>